<proteinExistence type="inferred from homology"/>
<sequence>MEIRQLRHFIAVVEAGNLRKASENTHITHPALSMSLKSLESSLGVKLLERDRRGIALTYAGEKFLPAAHSLLKQIDDLRSSLLGTQDSPTGNVRLGIPYGINNALAAPLFKQLQERYPGINLIIEEGNTTSLERSFDNDLLDLMISYDIQKKLDQKSEPLYVEQLYLVSAFDPTLAQDAEINFADLVNFPIVSSPGTHSMRRTLERYAFENGIQFDFSLDFQSAHSSLKIAVEGLAHTIAPWDLIHDHVRGNLISARRIVSPCMERTACLVSSLRGVHTTATDAVISSIKSAIDSARKDDKIRGRSFIH</sequence>
<dbReference type="SUPFAM" id="SSF46785">
    <property type="entry name" value="Winged helix' DNA-binding domain"/>
    <property type="match status" value="1"/>
</dbReference>
<dbReference type="PRINTS" id="PR00039">
    <property type="entry name" value="HTHLYSR"/>
</dbReference>
<dbReference type="InterPro" id="IPR050950">
    <property type="entry name" value="HTH-type_LysR_regulators"/>
</dbReference>
<dbReference type="InterPro" id="IPR036390">
    <property type="entry name" value="WH_DNA-bd_sf"/>
</dbReference>
<evidence type="ECO:0000313" key="7">
    <source>
        <dbReference type="Proteomes" id="UP000622604"/>
    </source>
</evidence>
<dbReference type="InterPro" id="IPR036388">
    <property type="entry name" value="WH-like_DNA-bd_sf"/>
</dbReference>
<organism evidence="6 7">
    <name type="scientific">Paraglaciecola chathamensis</name>
    <dbReference type="NCBI Taxonomy" id="368405"/>
    <lineage>
        <taxon>Bacteria</taxon>
        <taxon>Pseudomonadati</taxon>
        <taxon>Pseudomonadota</taxon>
        <taxon>Gammaproteobacteria</taxon>
        <taxon>Alteromonadales</taxon>
        <taxon>Alteromonadaceae</taxon>
        <taxon>Paraglaciecola</taxon>
    </lineage>
</organism>
<dbReference type="Pfam" id="PF03466">
    <property type="entry name" value="LysR_substrate"/>
    <property type="match status" value="1"/>
</dbReference>
<dbReference type="InterPro" id="IPR000847">
    <property type="entry name" value="LysR_HTH_N"/>
</dbReference>
<dbReference type="FunFam" id="1.10.10.10:FF:000001">
    <property type="entry name" value="LysR family transcriptional regulator"/>
    <property type="match status" value="1"/>
</dbReference>
<name>A0A8H9ICP3_9ALTE</name>
<dbReference type="GO" id="GO:0003677">
    <property type="term" value="F:DNA binding"/>
    <property type="evidence" value="ECO:0007669"/>
    <property type="project" value="UniProtKB-KW"/>
</dbReference>
<dbReference type="PANTHER" id="PTHR30419">
    <property type="entry name" value="HTH-TYPE TRANSCRIPTIONAL REGULATOR YBHD"/>
    <property type="match status" value="1"/>
</dbReference>
<gene>
    <name evidence="6" type="ORF">GCM10011274_33250</name>
</gene>
<keyword evidence="2" id="KW-0805">Transcription regulation</keyword>
<feature type="domain" description="HTH lysR-type" evidence="5">
    <location>
        <begin position="1"/>
        <end position="58"/>
    </location>
</feature>
<reference evidence="6" key="2">
    <citation type="submission" date="2020-09" db="EMBL/GenBank/DDBJ databases">
        <authorList>
            <person name="Sun Q."/>
            <person name="Kim S."/>
        </authorList>
    </citation>
    <scope>NUCLEOTIDE SEQUENCE</scope>
    <source>
        <strain evidence="6">KCTC 32337</strain>
    </source>
</reference>
<dbReference type="PROSITE" id="PS50931">
    <property type="entry name" value="HTH_LYSR"/>
    <property type="match status" value="1"/>
</dbReference>
<accession>A0A8H9ICP3</accession>
<dbReference type="SUPFAM" id="SSF53850">
    <property type="entry name" value="Periplasmic binding protein-like II"/>
    <property type="match status" value="1"/>
</dbReference>
<dbReference type="Gene3D" id="3.40.190.290">
    <property type="match status" value="1"/>
</dbReference>
<dbReference type="Gene3D" id="1.10.10.10">
    <property type="entry name" value="Winged helix-like DNA-binding domain superfamily/Winged helix DNA-binding domain"/>
    <property type="match status" value="1"/>
</dbReference>
<dbReference type="GO" id="GO:0005829">
    <property type="term" value="C:cytosol"/>
    <property type="evidence" value="ECO:0007669"/>
    <property type="project" value="TreeGrafter"/>
</dbReference>
<comment type="caution">
    <text evidence="6">The sequence shown here is derived from an EMBL/GenBank/DDBJ whole genome shotgun (WGS) entry which is preliminary data.</text>
</comment>
<dbReference type="RefSeq" id="WP_007991674.1">
    <property type="nucleotide sequence ID" value="NZ_BMZC01000010.1"/>
</dbReference>
<dbReference type="GO" id="GO:0003700">
    <property type="term" value="F:DNA-binding transcription factor activity"/>
    <property type="evidence" value="ECO:0007669"/>
    <property type="project" value="InterPro"/>
</dbReference>
<dbReference type="Pfam" id="PF00126">
    <property type="entry name" value="HTH_1"/>
    <property type="match status" value="1"/>
</dbReference>
<evidence type="ECO:0000259" key="5">
    <source>
        <dbReference type="PROSITE" id="PS50931"/>
    </source>
</evidence>
<evidence type="ECO:0000256" key="2">
    <source>
        <dbReference type="ARBA" id="ARBA00023015"/>
    </source>
</evidence>
<evidence type="ECO:0000256" key="3">
    <source>
        <dbReference type="ARBA" id="ARBA00023125"/>
    </source>
</evidence>
<dbReference type="Proteomes" id="UP000622604">
    <property type="component" value="Unassembled WGS sequence"/>
</dbReference>
<keyword evidence="3" id="KW-0238">DNA-binding</keyword>
<dbReference type="AlphaFoldDB" id="A0A8H9ICP3"/>
<protein>
    <submittedName>
        <fullName evidence="6">LysR family transcriptional regulator</fullName>
    </submittedName>
</protein>
<comment type="similarity">
    <text evidence="1">Belongs to the LysR transcriptional regulatory family.</text>
</comment>
<reference evidence="6" key="1">
    <citation type="journal article" date="2014" name="Int. J. Syst. Evol. Microbiol.">
        <title>Complete genome sequence of Corynebacterium casei LMG S-19264T (=DSM 44701T), isolated from a smear-ripened cheese.</title>
        <authorList>
            <consortium name="US DOE Joint Genome Institute (JGI-PGF)"/>
            <person name="Walter F."/>
            <person name="Albersmeier A."/>
            <person name="Kalinowski J."/>
            <person name="Ruckert C."/>
        </authorList>
    </citation>
    <scope>NUCLEOTIDE SEQUENCE</scope>
    <source>
        <strain evidence="6">KCTC 32337</strain>
    </source>
</reference>
<keyword evidence="4" id="KW-0804">Transcription</keyword>
<dbReference type="InterPro" id="IPR005119">
    <property type="entry name" value="LysR_subst-bd"/>
</dbReference>
<evidence type="ECO:0000256" key="4">
    <source>
        <dbReference type="ARBA" id="ARBA00023163"/>
    </source>
</evidence>
<evidence type="ECO:0000313" key="6">
    <source>
        <dbReference type="EMBL" id="GGZ72330.1"/>
    </source>
</evidence>
<evidence type="ECO:0000256" key="1">
    <source>
        <dbReference type="ARBA" id="ARBA00009437"/>
    </source>
</evidence>
<dbReference type="EMBL" id="BMZC01000010">
    <property type="protein sequence ID" value="GGZ72330.1"/>
    <property type="molecule type" value="Genomic_DNA"/>
</dbReference>